<dbReference type="GO" id="GO:0046872">
    <property type="term" value="F:metal ion binding"/>
    <property type="evidence" value="ECO:0007669"/>
    <property type="project" value="UniProtKB-KW"/>
</dbReference>
<evidence type="ECO:0000313" key="7">
    <source>
        <dbReference type="Proteomes" id="UP000253606"/>
    </source>
</evidence>
<dbReference type="Pfam" id="PF09360">
    <property type="entry name" value="zf-CDGSH"/>
    <property type="match status" value="1"/>
</dbReference>
<sequence>MSDTAVKITTRPNGPFRVEGPITLINVDGQEIDLTGKPAVSLCRCGASVNKPFCDGTHSKIGFQAAEAAVAAEQK</sequence>
<keyword evidence="2" id="KW-0479">Metal-binding</keyword>
<evidence type="ECO:0000256" key="4">
    <source>
        <dbReference type="ARBA" id="ARBA00023014"/>
    </source>
</evidence>
<keyword evidence="7" id="KW-1185">Reference proteome</keyword>
<dbReference type="GO" id="GO:0051537">
    <property type="term" value="F:2 iron, 2 sulfur cluster binding"/>
    <property type="evidence" value="ECO:0007669"/>
    <property type="project" value="UniProtKB-KW"/>
</dbReference>
<evidence type="ECO:0000256" key="2">
    <source>
        <dbReference type="ARBA" id="ARBA00022723"/>
    </source>
</evidence>
<dbReference type="EMBL" id="CP030840">
    <property type="protein sequence ID" value="AXC10597.1"/>
    <property type="molecule type" value="Genomic_DNA"/>
</dbReference>
<keyword evidence="3" id="KW-0408">Iron</keyword>
<name>A0A2Z5FVR2_9BACT</name>
<dbReference type="AlphaFoldDB" id="A0A2Z5FVR2"/>
<dbReference type="GO" id="GO:0005737">
    <property type="term" value="C:cytoplasm"/>
    <property type="evidence" value="ECO:0007669"/>
    <property type="project" value="UniProtKB-ARBA"/>
</dbReference>
<gene>
    <name evidence="6" type="ORF">ACPOL_1249</name>
</gene>
<dbReference type="OrthoDB" id="9795032at2"/>
<protein>
    <recommendedName>
        <fullName evidence="5">Iron-binding zinc finger CDGSH type domain-containing protein</fullName>
    </recommendedName>
</protein>
<evidence type="ECO:0000313" key="6">
    <source>
        <dbReference type="EMBL" id="AXC10597.1"/>
    </source>
</evidence>
<keyword evidence="1" id="KW-0001">2Fe-2S</keyword>
<organism evidence="6 7">
    <name type="scientific">Acidisarcina polymorpha</name>
    <dbReference type="NCBI Taxonomy" id="2211140"/>
    <lineage>
        <taxon>Bacteria</taxon>
        <taxon>Pseudomonadati</taxon>
        <taxon>Acidobacteriota</taxon>
        <taxon>Terriglobia</taxon>
        <taxon>Terriglobales</taxon>
        <taxon>Acidobacteriaceae</taxon>
        <taxon>Acidisarcina</taxon>
    </lineage>
</organism>
<dbReference type="KEGG" id="abas:ACPOL_1249"/>
<evidence type="ECO:0000259" key="5">
    <source>
        <dbReference type="SMART" id="SM00704"/>
    </source>
</evidence>
<evidence type="ECO:0000256" key="1">
    <source>
        <dbReference type="ARBA" id="ARBA00022714"/>
    </source>
</evidence>
<keyword evidence="4" id="KW-0411">Iron-sulfur</keyword>
<dbReference type="Gene3D" id="3.40.5.90">
    <property type="entry name" value="CDGSH iron-sulfur domain, mitoNEET-type"/>
    <property type="match status" value="1"/>
</dbReference>
<dbReference type="SMART" id="SM00704">
    <property type="entry name" value="ZnF_CDGSH"/>
    <property type="match status" value="1"/>
</dbReference>
<dbReference type="InterPro" id="IPR042216">
    <property type="entry name" value="MitoNEET_CISD"/>
</dbReference>
<reference evidence="6 7" key="1">
    <citation type="journal article" date="2018" name="Front. Microbiol.">
        <title>Hydrolytic Capabilities as a Key to Environmental Success: Chitinolytic and Cellulolytic Acidobacteria From Acidic Sub-arctic Soils and Boreal Peatlands.</title>
        <authorList>
            <person name="Belova S.E."/>
            <person name="Ravin N.V."/>
            <person name="Pankratov T.A."/>
            <person name="Rakitin A.L."/>
            <person name="Ivanova A.A."/>
            <person name="Beletsky A.V."/>
            <person name="Mardanov A.V."/>
            <person name="Sinninghe Damste J.S."/>
            <person name="Dedysh S.N."/>
        </authorList>
    </citation>
    <scope>NUCLEOTIDE SEQUENCE [LARGE SCALE GENOMIC DNA]</scope>
    <source>
        <strain evidence="6 7">SBC82</strain>
    </source>
</reference>
<dbReference type="InterPro" id="IPR018967">
    <property type="entry name" value="FeS-contain_CDGSH-typ"/>
</dbReference>
<proteinExistence type="predicted"/>
<feature type="domain" description="Iron-binding zinc finger CDGSH type" evidence="5">
    <location>
        <begin position="19"/>
        <end position="64"/>
    </location>
</feature>
<dbReference type="Proteomes" id="UP000253606">
    <property type="component" value="Chromosome"/>
</dbReference>
<evidence type="ECO:0000256" key="3">
    <source>
        <dbReference type="ARBA" id="ARBA00023004"/>
    </source>
</evidence>
<dbReference type="RefSeq" id="WP_114206203.1">
    <property type="nucleotide sequence ID" value="NZ_CP030840.1"/>
</dbReference>
<accession>A0A2Z5FVR2</accession>